<feature type="transmembrane region" description="Helical" evidence="1">
    <location>
        <begin position="7"/>
        <end position="26"/>
    </location>
</feature>
<protein>
    <submittedName>
        <fullName evidence="2">Phage holin family protein</fullName>
    </submittedName>
</protein>
<dbReference type="Pfam" id="PF04020">
    <property type="entry name" value="Phage_holin_4_2"/>
    <property type="match status" value="1"/>
</dbReference>
<keyword evidence="1" id="KW-1133">Transmembrane helix</keyword>
<dbReference type="PANTHER" id="PTHR37309:SF1">
    <property type="entry name" value="SLR0284 PROTEIN"/>
    <property type="match status" value="1"/>
</dbReference>
<keyword evidence="1" id="KW-0812">Transmembrane</keyword>
<dbReference type="InterPro" id="IPR007165">
    <property type="entry name" value="Phage_holin_4_2"/>
</dbReference>
<gene>
    <name evidence="2" type="ORF">H5993_04570</name>
</gene>
<dbReference type="Proteomes" id="UP000776629">
    <property type="component" value="Unassembled WGS sequence"/>
</dbReference>
<feature type="transmembrane region" description="Helical" evidence="1">
    <location>
        <begin position="88"/>
        <end position="111"/>
    </location>
</feature>
<reference evidence="2 3" key="1">
    <citation type="journal article" date="2021" name="Sci. Rep.">
        <title>The distribution of antibiotic resistance genes in chicken gut microbiota commensals.</title>
        <authorList>
            <person name="Juricova H."/>
            <person name="Matiasovicova J."/>
            <person name="Kubasova T."/>
            <person name="Cejkova D."/>
            <person name="Rychlik I."/>
        </authorList>
    </citation>
    <scope>NUCLEOTIDE SEQUENCE [LARGE SCALE GENOMIC DNA]</scope>
    <source>
        <strain evidence="2 3">An810</strain>
    </source>
</reference>
<feature type="transmembrane region" description="Helical" evidence="1">
    <location>
        <begin position="32"/>
        <end position="49"/>
    </location>
</feature>
<evidence type="ECO:0000313" key="2">
    <source>
        <dbReference type="EMBL" id="MBM6754034.1"/>
    </source>
</evidence>
<dbReference type="PANTHER" id="PTHR37309">
    <property type="entry name" value="SLR0284 PROTEIN"/>
    <property type="match status" value="1"/>
</dbReference>
<accession>A0ABS2ENF8</accession>
<evidence type="ECO:0000256" key="1">
    <source>
        <dbReference type="SAM" id="Phobius"/>
    </source>
</evidence>
<keyword evidence="3" id="KW-1185">Reference proteome</keyword>
<dbReference type="EMBL" id="JACJJQ010000016">
    <property type="protein sequence ID" value="MBM6754034.1"/>
    <property type="molecule type" value="Genomic_DNA"/>
</dbReference>
<keyword evidence="1" id="KW-0472">Membrane</keyword>
<proteinExistence type="predicted"/>
<sequence length="117" mass="13083">MRFLKELLINTILFVALAGLFTQTGIFYLSSFGAAILASLILSILNVLVRPVLWILSLPINILTLGLFSFVLNGLMLELTSWFIGPQYFHFSSIWGAILVALIMSLFNTIISSHYQD</sequence>
<dbReference type="RefSeq" id="WP_180871501.1">
    <property type="nucleotide sequence ID" value="NZ_JACJJQ010000016.1"/>
</dbReference>
<evidence type="ECO:0000313" key="3">
    <source>
        <dbReference type="Proteomes" id="UP000776629"/>
    </source>
</evidence>
<name>A0ABS2ENF8_9LACO</name>
<feature type="transmembrane region" description="Helical" evidence="1">
    <location>
        <begin position="56"/>
        <end position="76"/>
    </location>
</feature>
<comment type="caution">
    <text evidence="2">The sequence shown here is derived from an EMBL/GenBank/DDBJ whole genome shotgun (WGS) entry which is preliminary data.</text>
</comment>
<organism evidence="2 3">
    <name type="scientific">Limosilactobacillus alvi</name>
    <dbReference type="NCBI Taxonomy" id="990412"/>
    <lineage>
        <taxon>Bacteria</taxon>
        <taxon>Bacillati</taxon>
        <taxon>Bacillota</taxon>
        <taxon>Bacilli</taxon>
        <taxon>Lactobacillales</taxon>
        <taxon>Lactobacillaceae</taxon>
        <taxon>Limosilactobacillus</taxon>
    </lineage>
</organism>